<dbReference type="EMBL" id="VSWC01000106">
    <property type="protein sequence ID" value="KAA1085600.1"/>
    <property type="molecule type" value="Genomic_DNA"/>
</dbReference>
<sequence length="107" mass="12377">MDKMKVFQLYLSKMKQVTNHPGTFPIWNWTALPSSPPRASIGQDFTYPTNKLHYPLLLVSVNQTTTGKNPLHNILNLTSEEQNKPYLNNNLLNLFLFFLALLLLFQE</sequence>
<accession>A0A5B0NBV0</accession>
<reference evidence="2 3" key="1">
    <citation type="submission" date="2019-05" db="EMBL/GenBank/DDBJ databases">
        <title>Emergence of the Ug99 lineage of the wheat stem rust pathogen through somatic hybridization.</title>
        <authorList>
            <person name="Li F."/>
            <person name="Upadhyaya N.M."/>
            <person name="Sperschneider J."/>
            <person name="Matny O."/>
            <person name="Nguyen-Phuc H."/>
            <person name="Mago R."/>
            <person name="Raley C."/>
            <person name="Miller M.E."/>
            <person name="Silverstein K.A.T."/>
            <person name="Henningsen E."/>
            <person name="Hirsch C.D."/>
            <person name="Visser B."/>
            <person name="Pretorius Z.A."/>
            <person name="Steffenson B.J."/>
            <person name="Schwessinger B."/>
            <person name="Dodds P.N."/>
            <person name="Figueroa M."/>
        </authorList>
    </citation>
    <scope>NUCLEOTIDE SEQUENCE [LARGE SCALE GENOMIC DNA]</scope>
    <source>
        <strain evidence="2">21-0</strain>
    </source>
</reference>
<proteinExistence type="predicted"/>
<evidence type="ECO:0000313" key="2">
    <source>
        <dbReference type="EMBL" id="KAA1085600.1"/>
    </source>
</evidence>
<keyword evidence="1" id="KW-1133">Transmembrane helix</keyword>
<organism evidence="2 3">
    <name type="scientific">Puccinia graminis f. sp. tritici</name>
    <dbReference type="NCBI Taxonomy" id="56615"/>
    <lineage>
        <taxon>Eukaryota</taxon>
        <taxon>Fungi</taxon>
        <taxon>Dikarya</taxon>
        <taxon>Basidiomycota</taxon>
        <taxon>Pucciniomycotina</taxon>
        <taxon>Pucciniomycetes</taxon>
        <taxon>Pucciniales</taxon>
        <taxon>Pucciniaceae</taxon>
        <taxon>Puccinia</taxon>
    </lineage>
</organism>
<gene>
    <name evidence="2" type="ORF">PGT21_012479</name>
</gene>
<keyword evidence="1" id="KW-0472">Membrane</keyword>
<comment type="caution">
    <text evidence="2">The sequence shown here is derived from an EMBL/GenBank/DDBJ whole genome shotgun (WGS) entry which is preliminary data.</text>
</comment>
<name>A0A5B0NBV0_PUCGR</name>
<feature type="transmembrane region" description="Helical" evidence="1">
    <location>
        <begin position="86"/>
        <end position="105"/>
    </location>
</feature>
<evidence type="ECO:0000256" key="1">
    <source>
        <dbReference type="SAM" id="Phobius"/>
    </source>
</evidence>
<keyword evidence="3" id="KW-1185">Reference proteome</keyword>
<protein>
    <submittedName>
        <fullName evidence="2">Uncharacterized protein</fullName>
    </submittedName>
</protein>
<keyword evidence="1" id="KW-0812">Transmembrane</keyword>
<evidence type="ECO:0000313" key="3">
    <source>
        <dbReference type="Proteomes" id="UP000324748"/>
    </source>
</evidence>
<dbReference type="AlphaFoldDB" id="A0A5B0NBV0"/>
<dbReference type="Proteomes" id="UP000324748">
    <property type="component" value="Unassembled WGS sequence"/>
</dbReference>